<accession>A0A7W9WNQ8</accession>
<evidence type="ECO:0000313" key="11">
    <source>
        <dbReference type="Proteomes" id="UP000541136"/>
    </source>
</evidence>
<dbReference type="PROSITE" id="PS50885">
    <property type="entry name" value="HAMP"/>
    <property type="match status" value="1"/>
</dbReference>
<sequence length="681" mass="72970">MSRRPGGHNAGRMARATLGTQLFIAATLITILVMAVLASIITWQNRQTAIDNVSAANRYGLQGYDRTLQLIYDIARKRSESLYPVLIRYMNGEPKPTGQVENGLPVFKSSGMPINGDQDLMRSVTGMSAEVYARTGKGWTRIASAYQDRPDHALGGTLDPSDPIARALDGGEVVHAPGLIGDKWHLITINPLKDGGKVYGGIVDHLDISAQIDPVLKDLTETKLAQYGQLFVLRPTADGKDWIRVAGTFGKPGDLLSAGNPPADFAAMHGTFQSAPAGVTRITVRDEEIFLAWQTVPNWGWLMYGFGGVDDYLAESTRAMWIQLGVMLLGTLLISLLIRWLARRTLRPVRDVVTGMQRLGAGDLTHEIPDSPAGSRNEVHQLLDSLRGTQDALRRMIRQVRRSVGEIHTGAREIAVGNTDLSSRTEEQAASLQETAASMEELASTVRQNADNARQADQLAAGASQTAHQGEQAVHGMVDTMKRIADSSSRITDIIGVIDSIAFQTNILALNAAVEAARAGEEGRGFAVVAGEVRALAQRSAEAAREIKALIETASREVESGTRQAGDAGATMQEVLAAVDRVTHIMGEIASASNEQSTGIDQVNLAVTQMDQVTQQNAALVEQAAAAADSLREQADRLADTVAVFRTGETGEAEPAAAEQPPALGRADVPRLPGQKARLPG</sequence>
<dbReference type="FunFam" id="1.10.287.950:FF:000001">
    <property type="entry name" value="Methyl-accepting chemotaxis sensory transducer"/>
    <property type="match status" value="1"/>
</dbReference>
<feature type="transmembrane region" description="Helical" evidence="7">
    <location>
        <begin position="21"/>
        <end position="43"/>
    </location>
</feature>
<feature type="coiled-coil region" evidence="5">
    <location>
        <begin position="422"/>
        <end position="456"/>
    </location>
</feature>
<keyword evidence="7" id="KW-0472">Membrane</keyword>
<evidence type="ECO:0000256" key="6">
    <source>
        <dbReference type="SAM" id="MobiDB-lite"/>
    </source>
</evidence>
<proteinExistence type="inferred from homology"/>
<organism evidence="10 11">
    <name type="scientific">Castellaniella defragrans</name>
    <name type="common">Alcaligenes defragrans</name>
    <dbReference type="NCBI Taxonomy" id="75697"/>
    <lineage>
        <taxon>Bacteria</taxon>
        <taxon>Pseudomonadati</taxon>
        <taxon>Pseudomonadota</taxon>
        <taxon>Betaproteobacteria</taxon>
        <taxon>Burkholderiales</taxon>
        <taxon>Alcaligenaceae</taxon>
        <taxon>Castellaniella</taxon>
    </lineage>
</organism>
<evidence type="ECO:0000256" key="4">
    <source>
        <dbReference type="PROSITE-ProRule" id="PRU00284"/>
    </source>
</evidence>
<reference evidence="10 11" key="1">
    <citation type="submission" date="2020-08" db="EMBL/GenBank/DDBJ databases">
        <title>Genomic Encyclopedia of Type Strains, Phase IV (KMG-IV): sequencing the most valuable type-strain genomes for metagenomic binning, comparative biology and taxonomic classification.</title>
        <authorList>
            <person name="Goeker M."/>
        </authorList>
    </citation>
    <scope>NUCLEOTIDE SEQUENCE [LARGE SCALE GENOMIC DNA]</scope>
    <source>
        <strain evidence="10 11">DSM 12141</strain>
    </source>
</reference>
<protein>
    <submittedName>
        <fullName evidence="10">Methyl-accepting chemotaxis protein-2 (Aspartate sensor receptor)</fullName>
    </submittedName>
</protein>
<keyword evidence="4" id="KW-0807">Transducer</keyword>
<comment type="subcellular location">
    <subcellularLocation>
        <location evidence="1">Membrane</location>
    </subcellularLocation>
</comment>
<dbReference type="GO" id="GO:0005886">
    <property type="term" value="C:plasma membrane"/>
    <property type="evidence" value="ECO:0007669"/>
    <property type="project" value="TreeGrafter"/>
</dbReference>
<gene>
    <name evidence="10" type="ORF">HNR28_001865</name>
</gene>
<keyword evidence="2" id="KW-0488">Methylation</keyword>
<dbReference type="Pfam" id="PF00672">
    <property type="entry name" value="HAMP"/>
    <property type="match status" value="1"/>
</dbReference>
<dbReference type="RefSeq" id="WP_151025175.1">
    <property type="nucleotide sequence ID" value="NZ_JACHIB010000009.1"/>
</dbReference>
<dbReference type="SMART" id="SM00304">
    <property type="entry name" value="HAMP"/>
    <property type="match status" value="1"/>
</dbReference>
<dbReference type="PROSITE" id="PS50111">
    <property type="entry name" value="CHEMOTAXIS_TRANSDUC_2"/>
    <property type="match status" value="1"/>
</dbReference>
<dbReference type="EMBL" id="JACHIB010000009">
    <property type="protein sequence ID" value="MBB6083823.1"/>
    <property type="molecule type" value="Genomic_DNA"/>
</dbReference>
<evidence type="ECO:0000259" key="9">
    <source>
        <dbReference type="PROSITE" id="PS50885"/>
    </source>
</evidence>
<dbReference type="Proteomes" id="UP000541136">
    <property type="component" value="Unassembled WGS sequence"/>
</dbReference>
<dbReference type="Pfam" id="PF00015">
    <property type="entry name" value="MCPsignal"/>
    <property type="match status" value="1"/>
</dbReference>
<feature type="region of interest" description="Disordered" evidence="6">
    <location>
        <begin position="647"/>
        <end position="681"/>
    </location>
</feature>
<dbReference type="InterPro" id="IPR051310">
    <property type="entry name" value="MCP_chemotaxis"/>
</dbReference>
<dbReference type="SMART" id="SM00283">
    <property type="entry name" value="MA"/>
    <property type="match status" value="1"/>
</dbReference>
<dbReference type="Gene3D" id="1.10.287.950">
    <property type="entry name" value="Methyl-accepting chemotaxis protein"/>
    <property type="match status" value="1"/>
</dbReference>
<feature type="compositionally biased region" description="Low complexity" evidence="6">
    <location>
        <begin position="653"/>
        <end position="663"/>
    </location>
</feature>
<evidence type="ECO:0000256" key="7">
    <source>
        <dbReference type="SAM" id="Phobius"/>
    </source>
</evidence>
<dbReference type="InterPro" id="IPR003660">
    <property type="entry name" value="HAMP_dom"/>
</dbReference>
<evidence type="ECO:0000259" key="8">
    <source>
        <dbReference type="PROSITE" id="PS50111"/>
    </source>
</evidence>
<evidence type="ECO:0000256" key="3">
    <source>
        <dbReference type="ARBA" id="ARBA00029447"/>
    </source>
</evidence>
<dbReference type="AlphaFoldDB" id="A0A7W9WNQ8"/>
<evidence type="ECO:0000256" key="5">
    <source>
        <dbReference type="SAM" id="Coils"/>
    </source>
</evidence>
<dbReference type="PANTHER" id="PTHR43531:SF14">
    <property type="entry name" value="METHYL-ACCEPTING CHEMOTAXIS PROTEIN I-RELATED"/>
    <property type="match status" value="1"/>
</dbReference>
<keyword evidence="10" id="KW-0675">Receptor</keyword>
<evidence type="ECO:0000256" key="2">
    <source>
        <dbReference type="ARBA" id="ARBA00022481"/>
    </source>
</evidence>
<dbReference type="GO" id="GO:0004888">
    <property type="term" value="F:transmembrane signaling receptor activity"/>
    <property type="evidence" value="ECO:0007669"/>
    <property type="project" value="TreeGrafter"/>
</dbReference>
<dbReference type="GO" id="GO:0007165">
    <property type="term" value="P:signal transduction"/>
    <property type="evidence" value="ECO:0007669"/>
    <property type="project" value="UniProtKB-KW"/>
</dbReference>
<evidence type="ECO:0000256" key="1">
    <source>
        <dbReference type="ARBA" id="ARBA00004370"/>
    </source>
</evidence>
<feature type="domain" description="Methyl-accepting transducer" evidence="8">
    <location>
        <begin position="403"/>
        <end position="632"/>
    </location>
</feature>
<dbReference type="SUPFAM" id="SSF58104">
    <property type="entry name" value="Methyl-accepting chemotaxis protein (MCP) signaling domain"/>
    <property type="match status" value="1"/>
</dbReference>
<dbReference type="GO" id="GO:0006935">
    <property type="term" value="P:chemotaxis"/>
    <property type="evidence" value="ECO:0007669"/>
    <property type="project" value="TreeGrafter"/>
</dbReference>
<keyword evidence="7" id="KW-1133">Transmembrane helix</keyword>
<comment type="caution">
    <text evidence="10">The sequence shown here is derived from an EMBL/GenBank/DDBJ whole genome shotgun (WGS) entry which is preliminary data.</text>
</comment>
<name>A0A7W9WNQ8_CASDE</name>
<dbReference type="PANTHER" id="PTHR43531">
    <property type="entry name" value="PROTEIN ICFG"/>
    <property type="match status" value="1"/>
</dbReference>
<feature type="transmembrane region" description="Helical" evidence="7">
    <location>
        <begin position="320"/>
        <end position="342"/>
    </location>
</feature>
<dbReference type="CDD" id="cd11386">
    <property type="entry name" value="MCP_signal"/>
    <property type="match status" value="1"/>
</dbReference>
<comment type="similarity">
    <text evidence="3">Belongs to the methyl-accepting chemotaxis (MCP) protein family.</text>
</comment>
<keyword evidence="5" id="KW-0175">Coiled coil</keyword>
<feature type="domain" description="HAMP" evidence="9">
    <location>
        <begin position="343"/>
        <end position="398"/>
    </location>
</feature>
<dbReference type="InterPro" id="IPR004089">
    <property type="entry name" value="MCPsignal_dom"/>
</dbReference>
<keyword evidence="7" id="KW-0812">Transmembrane</keyword>
<evidence type="ECO:0000313" key="10">
    <source>
        <dbReference type="EMBL" id="MBB6083823.1"/>
    </source>
</evidence>